<dbReference type="EMBL" id="OIVN01000098">
    <property type="protein sequence ID" value="SPC74223.1"/>
    <property type="molecule type" value="Genomic_DNA"/>
</dbReference>
<evidence type="ECO:0000313" key="2">
    <source>
        <dbReference type="EMBL" id="SPC74223.1"/>
    </source>
</evidence>
<proteinExistence type="predicted"/>
<gene>
    <name evidence="2" type="ORF">FSB_LOCUS2105</name>
</gene>
<protein>
    <recommendedName>
        <fullName evidence="3">Transmembrane protein</fullName>
    </recommendedName>
</protein>
<reference evidence="2" key="1">
    <citation type="submission" date="2018-02" db="EMBL/GenBank/DDBJ databases">
        <authorList>
            <person name="Cohen D.B."/>
            <person name="Kent A.D."/>
        </authorList>
    </citation>
    <scope>NUCLEOTIDE SEQUENCE</scope>
</reference>
<evidence type="ECO:0000256" key="1">
    <source>
        <dbReference type="SAM" id="Phobius"/>
    </source>
</evidence>
<feature type="transmembrane region" description="Helical" evidence="1">
    <location>
        <begin position="7"/>
        <end position="25"/>
    </location>
</feature>
<sequence length="58" mass="5535">MRVAMEVGGGFAGMVVVGLGLPAWVCGGPILAVGFVVVMGCGFCGGGGSCGGRSSLGW</sequence>
<keyword evidence="1" id="KW-0812">Transmembrane</keyword>
<dbReference type="AlphaFoldDB" id="A0A2N9EHH8"/>
<accession>A0A2N9EHH8</accession>
<organism evidence="2">
    <name type="scientific">Fagus sylvatica</name>
    <name type="common">Beechnut</name>
    <dbReference type="NCBI Taxonomy" id="28930"/>
    <lineage>
        <taxon>Eukaryota</taxon>
        <taxon>Viridiplantae</taxon>
        <taxon>Streptophyta</taxon>
        <taxon>Embryophyta</taxon>
        <taxon>Tracheophyta</taxon>
        <taxon>Spermatophyta</taxon>
        <taxon>Magnoliopsida</taxon>
        <taxon>eudicotyledons</taxon>
        <taxon>Gunneridae</taxon>
        <taxon>Pentapetalae</taxon>
        <taxon>rosids</taxon>
        <taxon>fabids</taxon>
        <taxon>Fagales</taxon>
        <taxon>Fagaceae</taxon>
        <taxon>Fagus</taxon>
    </lineage>
</organism>
<keyword evidence="1" id="KW-1133">Transmembrane helix</keyword>
<evidence type="ECO:0008006" key="3">
    <source>
        <dbReference type="Google" id="ProtNLM"/>
    </source>
</evidence>
<feature type="transmembrane region" description="Helical" evidence="1">
    <location>
        <begin position="31"/>
        <end position="52"/>
    </location>
</feature>
<name>A0A2N9EHH8_FAGSY</name>
<keyword evidence="1" id="KW-0472">Membrane</keyword>